<dbReference type="eggNOG" id="COG4636">
    <property type="taxonomic scope" value="Bacteria"/>
</dbReference>
<dbReference type="Proteomes" id="UP000008204">
    <property type="component" value="Chromosome"/>
</dbReference>
<organism evidence="3 4">
    <name type="scientific">Rippkaea orientalis (strain PCC 8801 / RF-1)</name>
    <name type="common">Cyanothece sp. (strain PCC 8801)</name>
    <dbReference type="NCBI Taxonomy" id="41431"/>
    <lineage>
        <taxon>Bacteria</taxon>
        <taxon>Bacillati</taxon>
        <taxon>Cyanobacteriota</taxon>
        <taxon>Cyanophyceae</taxon>
        <taxon>Oscillatoriophycideae</taxon>
        <taxon>Chroococcales</taxon>
        <taxon>Aphanothecaceae</taxon>
        <taxon>Rippkaea</taxon>
        <taxon>Rippkaea orientalis</taxon>
    </lineage>
</organism>
<dbReference type="InterPro" id="IPR008538">
    <property type="entry name" value="Uma2"/>
</dbReference>
<dbReference type="STRING" id="41431.PCC8801_0379"/>
<evidence type="ECO:0000256" key="1">
    <source>
        <dbReference type="SAM" id="MobiDB-lite"/>
    </source>
</evidence>
<dbReference type="RefSeq" id="WP_012593754.1">
    <property type="nucleotide sequence ID" value="NC_011726.1"/>
</dbReference>
<dbReference type="KEGG" id="cyp:PCC8801_0379"/>
<dbReference type="PANTHER" id="PTHR33352">
    <property type="entry name" value="SLR1095 PROTEIN"/>
    <property type="match status" value="1"/>
</dbReference>
<feature type="region of interest" description="Disordered" evidence="1">
    <location>
        <begin position="1"/>
        <end position="52"/>
    </location>
</feature>
<dbReference type="Pfam" id="PF05685">
    <property type="entry name" value="Uma2"/>
    <property type="match status" value="1"/>
</dbReference>
<dbReference type="EMBL" id="CP001287">
    <property type="protein sequence ID" value="ACK64477.1"/>
    <property type="molecule type" value="Genomic_DNA"/>
</dbReference>
<evidence type="ECO:0000313" key="3">
    <source>
        <dbReference type="EMBL" id="ACK64477.1"/>
    </source>
</evidence>
<reference evidence="4" key="1">
    <citation type="journal article" date="2011" name="MBio">
        <title>Novel metabolic attributes of the genus Cyanothece, comprising a group of unicellular nitrogen-fixing Cyanobacteria.</title>
        <authorList>
            <person name="Bandyopadhyay A."/>
            <person name="Elvitigala T."/>
            <person name="Welsh E."/>
            <person name="Stockel J."/>
            <person name="Liberton M."/>
            <person name="Min H."/>
            <person name="Sherman L.A."/>
            <person name="Pakrasi H.B."/>
        </authorList>
    </citation>
    <scope>NUCLEOTIDE SEQUENCE [LARGE SCALE GENOMIC DNA]</scope>
    <source>
        <strain evidence="4">PCC 8801</strain>
    </source>
</reference>
<evidence type="ECO:0000259" key="2">
    <source>
        <dbReference type="Pfam" id="PF05685"/>
    </source>
</evidence>
<dbReference type="PANTHER" id="PTHR33352:SF3">
    <property type="entry name" value="SLR1612 PROTEIN"/>
    <property type="match status" value="1"/>
</dbReference>
<dbReference type="OrthoDB" id="278499at2"/>
<feature type="compositionally biased region" description="Polar residues" evidence="1">
    <location>
        <begin position="1"/>
        <end position="29"/>
    </location>
</feature>
<sequence length="256" mass="29523">MSSMSQTVEQSTTDQEASSVGNWATSLPDHTQLPDEDGNFVKNYQEPPQGDLLTDTITPILNKIHPDGNYCLGRDCGIYWRLPDPPESLEKGAVAPDWFYVPNVSPTIDGQVRRSFVMWQETIEPLIALEFVSGTGVEERDQTPVKGKFWVYERAIQIPFYGIYEVNKARVEVYQLVHGRYQKMTPNSRGHYCIEPLKIELGIWQGEYQNQQFPWLRWWDTDGNLLLTSQEWTEQERQRAERLAAQLRALGVEPED</sequence>
<protein>
    <recommendedName>
        <fullName evidence="2">Putative restriction endonuclease domain-containing protein</fullName>
    </recommendedName>
</protein>
<accession>B7JU97</accession>
<proteinExistence type="predicted"/>
<dbReference type="AlphaFoldDB" id="B7JU97"/>
<gene>
    <name evidence="3" type="ordered locus">PCC8801_0379</name>
</gene>
<keyword evidence="4" id="KW-1185">Reference proteome</keyword>
<evidence type="ECO:0000313" key="4">
    <source>
        <dbReference type="Proteomes" id="UP000008204"/>
    </source>
</evidence>
<dbReference type="HOGENOM" id="CLU_075279_2_1_3"/>
<feature type="domain" description="Putative restriction endonuclease" evidence="2">
    <location>
        <begin position="51"/>
        <end position="202"/>
    </location>
</feature>
<name>B7JU97_RIPO1</name>